<protein>
    <submittedName>
        <fullName evidence="1">Unannotated protein</fullName>
    </submittedName>
</protein>
<dbReference type="AlphaFoldDB" id="A0A6J7NR10"/>
<accession>A0A6J7NR10</accession>
<name>A0A6J7NR10_9ZZZZ</name>
<proteinExistence type="predicted"/>
<gene>
    <name evidence="1" type="ORF">UFOPK3967_01092</name>
</gene>
<evidence type="ECO:0000313" key="1">
    <source>
        <dbReference type="EMBL" id="CAB4992394.1"/>
    </source>
</evidence>
<organism evidence="1">
    <name type="scientific">freshwater metagenome</name>
    <dbReference type="NCBI Taxonomy" id="449393"/>
    <lineage>
        <taxon>unclassified sequences</taxon>
        <taxon>metagenomes</taxon>
        <taxon>ecological metagenomes</taxon>
    </lineage>
</organism>
<reference evidence="1" key="1">
    <citation type="submission" date="2020-05" db="EMBL/GenBank/DDBJ databases">
        <authorList>
            <person name="Chiriac C."/>
            <person name="Salcher M."/>
            <person name="Ghai R."/>
            <person name="Kavagutti S V."/>
        </authorList>
    </citation>
    <scope>NUCLEOTIDE SEQUENCE</scope>
</reference>
<dbReference type="EMBL" id="CAFBOS010000054">
    <property type="protein sequence ID" value="CAB4992394.1"/>
    <property type="molecule type" value="Genomic_DNA"/>
</dbReference>
<sequence>MVQHALPNCRNCVEVRGSPTLDLVADQGGIGLRDQCDGRLGLERLEGDGPCTHVEQRIHAHRGAAWLELGARMRAQVVGPVRDHDALRLARAAAREEQRVRVAFGETGRVDIVGRRAGIDHRAEVEERHTESSGDDLAIDAVRVVDHQRCRAGQADHLGRLVYAEQRVGRSESRADLGQPHEQRHGVDVVEAPHHHAIAQTDTRRDEGVRVLATQTIELGVGDRAVTQRHRDGCRLRTGSGPEHLADQQVSHLLPLGRSAVPWSARAASPRAMIGNSISSIGAA</sequence>